<feature type="transmembrane region" description="Helical" evidence="1">
    <location>
        <begin position="31"/>
        <end position="54"/>
    </location>
</feature>
<sequence>MIYNELDLNQNINSEALEGNSQNHQPKFNSFAYLCSQLSWFVFILIFIGSGFLFQRYHPSNIYKSAPIENAWNSSLDPLIFTHTADIHISVTEPDKITSARALIHTMQFYKANINFITGDIVNSYSKKSPPKIGHQFEDDWKKWRSIIEEETQSSRFPIIDLPGNHDMFGIDKAIGPHNLYLDYSFTFNRTNTKTVRDLNVRTIKIFNLTFLLINPIRFPYPAPPYAYWTHPTKKMLDEIESEIDQIPAQNFYVFSHFPIDHSWWIKSSRGHSYEEIMQNERIIAYFTGHFHPKDTEIIHHKKGATEFIVAAAYQFKKFGLITIDNERLVYHSVDLTSPPLKYVLTNPIPVEQLSNHQKFSEKDTELRLISYDSEIGNETVLTVSGAVEGVMKYERTLPNGAALFSFPLHIEKEGIYTVNISGKKCQITRRFYVGPSFKSSKDVACCYQRGLLFVKIASIPIFTCLFWILFPFDCLFENFSQMTNKDIESDTLDVKEWLAVIFLGPSILHQRMSRLPKSLRVMLFVFLFYPIFFPQNFFKTIFGLHGCPILCFIIIGNEIFYDEWAIHMTMFFLLLILMPAVFILSSAKLYFEKNWIFYLNAFIAAVFFCGASVVNMRFVGESAVVPNLFLNPTLVIIPAFIYLTAYTKIFVRDEYVDYSEMADNVLSYTK</sequence>
<evidence type="ECO:0000256" key="1">
    <source>
        <dbReference type="SAM" id="Phobius"/>
    </source>
</evidence>
<dbReference type="InterPro" id="IPR029052">
    <property type="entry name" value="Metallo-depent_PP-like"/>
</dbReference>
<reference evidence="3 4" key="1">
    <citation type="submission" date="2024-04" db="EMBL/GenBank/DDBJ databases">
        <title>Tritrichomonas musculus Genome.</title>
        <authorList>
            <person name="Alves-Ferreira E."/>
            <person name="Grigg M."/>
            <person name="Lorenzi H."/>
            <person name="Galac M."/>
        </authorList>
    </citation>
    <scope>NUCLEOTIDE SEQUENCE [LARGE SCALE GENOMIC DNA]</scope>
    <source>
        <strain evidence="3 4">EAF2021</strain>
    </source>
</reference>
<feature type="transmembrane region" description="Helical" evidence="1">
    <location>
        <begin position="567"/>
        <end position="585"/>
    </location>
</feature>
<accession>A0ABR2GTD4</accession>
<feature type="transmembrane region" description="Helical" evidence="1">
    <location>
        <begin position="629"/>
        <end position="652"/>
    </location>
</feature>
<comment type="caution">
    <text evidence="3">The sequence shown here is derived from an EMBL/GenBank/DDBJ whole genome shotgun (WGS) entry which is preliminary data.</text>
</comment>
<keyword evidence="4" id="KW-1185">Reference proteome</keyword>
<evidence type="ECO:0000313" key="4">
    <source>
        <dbReference type="Proteomes" id="UP001470230"/>
    </source>
</evidence>
<dbReference type="Gene3D" id="3.60.21.10">
    <property type="match status" value="1"/>
</dbReference>
<feature type="transmembrane region" description="Helical" evidence="1">
    <location>
        <begin position="451"/>
        <end position="471"/>
    </location>
</feature>
<keyword evidence="1 3" id="KW-0812">Transmembrane</keyword>
<dbReference type="SUPFAM" id="SSF56300">
    <property type="entry name" value="Metallo-dependent phosphatases"/>
    <property type="match status" value="1"/>
</dbReference>
<evidence type="ECO:0000259" key="2">
    <source>
        <dbReference type="Pfam" id="PF00149"/>
    </source>
</evidence>
<protein>
    <submittedName>
        <fullName evidence="3">Transmembrane protein 62</fullName>
    </submittedName>
</protein>
<keyword evidence="1" id="KW-0472">Membrane</keyword>
<dbReference type="PANTHER" id="PTHR14795">
    <property type="entry name" value="HELICASE RELATED"/>
    <property type="match status" value="1"/>
</dbReference>
<evidence type="ECO:0000313" key="3">
    <source>
        <dbReference type="EMBL" id="KAK8837202.1"/>
    </source>
</evidence>
<proteinExistence type="predicted"/>
<organism evidence="3 4">
    <name type="scientific">Tritrichomonas musculus</name>
    <dbReference type="NCBI Taxonomy" id="1915356"/>
    <lineage>
        <taxon>Eukaryota</taxon>
        <taxon>Metamonada</taxon>
        <taxon>Parabasalia</taxon>
        <taxon>Tritrichomonadida</taxon>
        <taxon>Tritrichomonadidae</taxon>
        <taxon>Tritrichomonas</taxon>
    </lineage>
</organism>
<dbReference type="Pfam" id="PF00149">
    <property type="entry name" value="Metallophos"/>
    <property type="match status" value="1"/>
</dbReference>
<dbReference type="Proteomes" id="UP001470230">
    <property type="component" value="Unassembled WGS sequence"/>
</dbReference>
<gene>
    <name evidence="3" type="ORF">M9Y10_036629</name>
</gene>
<name>A0ABR2GTD4_9EUKA</name>
<keyword evidence="1" id="KW-1133">Transmembrane helix</keyword>
<feature type="transmembrane region" description="Helical" evidence="1">
    <location>
        <begin position="542"/>
        <end position="561"/>
    </location>
</feature>
<dbReference type="InterPro" id="IPR004843">
    <property type="entry name" value="Calcineurin-like_PHP"/>
</dbReference>
<feature type="transmembrane region" description="Helical" evidence="1">
    <location>
        <begin position="519"/>
        <end position="535"/>
    </location>
</feature>
<feature type="transmembrane region" description="Helical" evidence="1">
    <location>
        <begin position="597"/>
        <end position="617"/>
    </location>
</feature>
<dbReference type="EMBL" id="JAPFFF010000060">
    <property type="protein sequence ID" value="KAK8837202.1"/>
    <property type="molecule type" value="Genomic_DNA"/>
</dbReference>
<dbReference type="PANTHER" id="PTHR14795:SF0">
    <property type="entry name" value="TRANSMEMBRANE PROTEIN 62"/>
    <property type="match status" value="1"/>
</dbReference>
<feature type="domain" description="Calcineurin-like phosphoesterase" evidence="2">
    <location>
        <begin position="81"/>
        <end position="293"/>
    </location>
</feature>